<dbReference type="PROSITE" id="PS50949">
    <property type="entry name" value="HTH_GNTR"/>
    <property type="match status" value="1"/>
</dbReference>
<evidence type="ECO:0000259" key="4">
    <source>
        <dbReference type="PROSITE" id="PS50949"/>
    </source>
</evidence>
<dbReference type="Proteomes" id="UP000606193">
    <property type="component" value="Unassembled WGS sequence"/>
</dbReference>
<dbReference type="RefSeq" id="WP_022465173.1">
    <property type="nucleotide sequence ID" value="NZ_JACRSX010000001.1"/>
</dbReference>
<sequence length="233" mass="26698">MKTQGENLSQRTADTLRQMILEKEIYTFGEKLPNENELSEKLGISRTTLREAIRTLVSEGILVVQRGKGTFVAEQADRLADSRISMKSFSDMQVTLRDLYETRMIFEPEAAALACRRATDEEIAHILELGQECQRHLEENPTGKERIESESAFHGAILKASHNEFISRFMPMLTETIEKTFALDFNLDVIAEDAYKDHILIMNFLEKRDAEGIKSAVTIHLHHAFLTEQLNWQ</sequence>
<proteinExistence type="predicted"/>
<evidence type="ECO:0000313" key="6">
    <source>
        <dbReference type="Proteomes" id="UP000606193"/>
    </source>
</evidence>
<dbReference type="InterPro" id="IPR011711">
    <property type="entry name" value="GntR_C"/>
</dbReference>
<dbReference type="InterPro" id="IPR008920">
    <property type="entry name" value="TF_FadR/GntR_C"/>
</dbReference>
<evidence type="ECO:0000313" key="5">
    <source>
        <dbReference type="EMBL" id="MBC8561235.1"/>
    </source>
</evidence>
<dbReference type="PANTHER" id="PTHR43537">
    <property type="entry name" value="TRANSCRIPTIONAL REGULATOR, GNTR FAMILY"/>
    <property type="match status" value="1"/>
</dbReference>
<name>A0ABR7MXY1_9FIRM</name>
<dbReference type="EMBL" id="JACRSX010000001">
    <property type="protein sequence ID" value="MBC8561235.1"/>
    <property type="molecule type" value="Genomic_DNA"/>
</dbReference>
<dbReference type="SMART" id="SM00345">
    <property type="entry name" value="HTH_GNTR"/>
    <property type="match status" value="1"/>
</dbReference>
<evidence type="ECO:0000256" key="2">
    <source>
        <dbReference type="ARBA" id="ARBA00023125"/>
    </source>
</evidence>
<reference evidence="5 6" key="1">
    <citation type="submission" date="2020-08" db="EMBL/GenBank/DDBJ databases">
        <title>Genome public.</title>
        <authorList>
            <person name="Liu C."/>
            <person name="Sun Q."/>
        </authorList>
    </citation>
    <scope>NUCLEOTIDE SEQUENCE [LARGE SCALE GENOMIC DNA]</scope>
    <source>
        <strain evidence="5 6">NSJ-37</strain>
    </source>
</reference>
<dbReference type="Gene3D" id="1.20.120.530">
    <property type="entry name" value="GntR ligand-binding domain-like"/>
    <property type="match status" value="1"/>
</dbReference>
<dbReference type="PANTHER" id="PTHR43537:SF5">
    <property type="entry name" value="UXU OPERON TRANSCRIPTIONAL REGULATOR"/>
    <property type="match status" value="1"/>
</dbReference>
<accession>A0ABR7MXY1</accession>
<dbReference type="Gene3D" id="1.10.10.10">
    <property type="entry name" value="Winged helix-like DNA-binding domain superfamily/Winged helix DNA-binding domain"/>
    <property type="match status" value="1"/>
</dbReference>
<keyword evidence="1" id="KW-0805">Transcription regulation</keyword>
<feature type="domain" description="HTH gntR-type" evidence="4">
    <location>
        <begin position="6"/>
        <end position="75"/>
    </location>
</feature>
<keyword evidence="2" id="KW-0238">DNA-binding</keyword>
<dbReference type="Pfam" id="PF07729">
    <property type="entry name" value="FCD"/>
    <property type="match status" value="1"/>
</dbReference>
<dbReference type="CDD" id="cd07377">
    <property type="entry name" value="WHTH_GntR"/>
    <property type="match status" value="1"/>
</dbReference>
<dbReference type="SUPFAM" id="SSF46785">
    <property type="entry name" value="Winged helix' DNA-binding domain"/>
    <property type="match status" value="1"/>
</dbReference>
<dbReference type="SUPFAM" id="SSF48008">
    <property type="entry name" value="GntR ligand-binding domain-like"/>
    <property type="match status" value="1"/>
</dbReference>
<dbReference type="InterPro" id="IPR000524">
    <property type="entry name" value="Tscrpt_reg_HTH_GntR"/>
</dbReference>
<gene>
    <name evidence="5" type="ORF">H8704_01075</name>
</gene>
<dbReference type="InterPro" id="IPR036388">
    <property type="entry name" value="WH-like_DNA-bd_sf"/>
</dbReference>
<comment type="caution">
    <text evidence="5">The sequence shown here is derived from an EMBL/GenBank/DDBJ whole genome shotgun (WGS) entry which is preliminary data.</text>
</comment>
<dbReference type="PRINTS" id="PR00035">
    <property type="entry name" value="HTHGNTR"/>
</dbReference>
<keyword evidence="3" id="KW-0804">Transcription</keyword>
<organism evidence="5 6">
    <name type="scientific">Jutongia huaianensis</name>
    <dbReference type="NCBI Taxonomy" id="2763668"/>
    <lineage>
        <taxon>Bacteria</taxon>
        <taxon>Bacillati</taxon>
        <taxon>Bacillota</taxon>
        <taxon>Clostridia</taxon>
        <taxon>Lachnospirales</taxon>
        <taxon>Lachnospiraceae</taxon>
        <taxon>Jutongia</taxon>
    </lineage>
</organism>
<dbReference type="Pfam" id="PF00392">
    <property type="entry name" value="GntR"/>
    <property type="match status" value="1"/>
</dbReference>
<keyword evidence="6" id="KW-1185">Reference proteome</keyword>
<evidence type="ECO:0000256" key="1">
    <source>
        <dbReference type="ARBA" id="ARBA00023015"/>
    </source>
</evidence>
<dbReference type="SMART" id="SM00895">
    <property type="entry name" value="FCD"/>
    <property type="match status" value="1"/>
</dbReference>
<evidence type="ECO:0000256" key="3">
    <source>
        <dbReference type="ARBA" id="ARBA00023163"/>
    </source>
</evidence>
<protein>
    <submittedName>
        <fullName evidence="5">FadR family transcriptional regulator</fullName>
    </submittedName>
</protein>
<dbReference type="InterPro" id="IPR036390">
    <property type="entry name" value="WH_DNA-bd_sf"/>
</dbReference>